<evidence type="ECO:0000256" key="26">
    <source>
        <dbReference type="ARBA" id="ARBA00060592"/>
    </source>
</evidence>
<keyword evidence="22" id="KW-0961">Cell wall biogenesis/degradation</keyword>
<evidence type="ECO:0000256" key="27">
    <source>
        <dbReference type="SAM" id="MobiDB-lite"/>
    </source>
</evidence>
<comment type="catalytic activity">
    <reaction evidence="23">
        <text>Preferential cleavage: (Ac)2-L-Lys-D-Ala-|-D-Ala. Also transpeptidation of peptidyl-alanyl moieties that are N-acyl substituents of D-alanine.</text>
        <dbReference type="EC" id="3.4.16.4"/>
    </reaction>
</comment>
<evidence type="ECO:0000256" key="1">
    <source>
        <dbReference type="ARBA" id="ARBA00004249"/>
    </source>
</evidence>
<evidence type="ECO:0000256" key="16">
    <source>
        <dbReference type="ARBA" id="ARBA00022968"/>
    </source>
</evidence>
<dbReference type="InterPro" id="IPR012338">
    <property type="entry name" value="Beta-lactam/transpept-like"/>
</dbReference>
<evidence type="ECO:0000259" key="29">
    <source>
        <dbReference type="Pfam" id="PF00905"/>
    </source>
</evidence>
<evidence type="ECO:0000256" key="23">
    <source>
        <dbReference type="ARBA" id="ARBA00034000"/>
    </source>
</evidence>
<feature type="domain" description="Penicillin-binding protein transpeptidase" evidence="29">
    <location>
        <begin position="487"/>
        <end position="774"/>
    </location>
</feature>
<keyword evidence="20" id="KW-0046">Antibiotic resistance</keyword>
<keyword evidence="8" id="KW-0997">Cell inner membrane</keyword>
<dbReference type="GO" id="GO:0006508">
    <property type="term" value="P:proteolysis"/>
    <property type="evidence" value="ECO:0007669"/>
    <property type="project" value="UniProtKB-KW"/>
</dbReference>
<keyword evidence="11" id="KW-0328">Glycosyltransferase</keyword>
<gene>
    <name evidence="32" type="ORF">NJQ99_04615</name>
</gene>
<dbReference type="Gene3D" id="3.40.710.10">
    <property type="entry name" value="DD-peptidase/beta-lactamase superfamily"/>
    <property type="match status" value="2"/>
</dbReference>
<dbReference type="InterPro" id="IPR031376">
    <property type="entry name" value="PCB_OB"/>
</dbReference>
<comment type="subcellular location">
    <subcellularLocation>
        <location evidence="1">Cell inner membrane</location>
        <topology evidence="1">Single-pass type II membrane protein</topology>
    </subcellularLocation>
</comment>
<dbReference type="EC" id="2.4.99.28" evidence="24"/>
<evidence type="ECO:0000256" key="19">
    <source>
        <dbReference type="ARBA" id="ARBA00023136"/>
    </source>
</evidence>
<dbReference type="GO" id="GO:0046677">
    <property type="term" value="P:response to antibiotic"/>
    <property type="evidence" value="ECO:0007669"/>
    <property type="project" value="UniProtKB-KW"/>
</dbReference>
<evidence type="ECO:0000256" key="4">
    <source>
        <dbReference type="ARBA" id="ARBA00007739"/>
    </source>
</evidence>
<dbReference type="GO" id="GO:0071555">
    <property type="term" value="P:cell wall organization"/>
    <property type="evidence" value="ECO:0007669"/>
    <property type="project" value="UniProtKB-KW"/>
</dbReference>
<comment type="pathway">
    <text evidence="2">Cell wall biogenesis; peptidoglycan biosynthesis.</text>
</comment>
<dbReference type="FunFam" id="1.10.3810.10:FF:000003">
    <property type="entry name" value="Penicillin-binding protein 1a"/>
    <property type="match status" value="1"/>
</dbReference>
<keyword evidence="9" id="KW-0121">Carboxypeptidase</keyword>
<evidence type="ECO:0000313" key="33">
    <source>
        <dbReference type="Proteomes" id="UP001055804"/>
    </source>
</evidence>
<accession>A0A9J6P844</accession>
<reference evidence="32" key="1">
    <citation type="submission" date="2022-06" db="EMBL/GenBank/DDBJ databases">
        <title>Isolation and Genomics of Futiania mangrovii gen. nov., sp. nov., a Rare and Metabolically-versatile member in the Class Alphaproteobacteria.</title>
        <authorList>
            <person name="Liu L."/>
            <person name="Huang W.-C."/>
            <person name="Pan J."/>
            <person name="Li J."/>
            <person name="Huang Y."/>
            <person name="Du H."/>
            <person name="Liu Y."/>
            <person name="Li M."/>
        </authorList>
    </citation>
    <scope>NUCLEOTIDE SEQUENCE</scope>
    <source>
        <strain evidence="32">FT118</strain>
    </source>
</reference>
<dbReference type="Proteomes" id="UP001055804">
    <property type="component" value="Unassembled WGS sequence"/>
</dbReference>
<evidence type="ECO:0000256" key="10">
    <source>
        <dbReference type="ARBA" id="ARBA00022670"/>
    </source>
</evidence>
<keyword evidence="19 28" id="KW-0472">Membrane</keyword>
<keyword evidence="12" id="KW-0808">Transferase</keyword>
<evidence type="ECO:0000256" key="28">
    <source>
        <dbReference type="SAM" id="Phobius"/>
    </source>
</evidence>
<name>A0A9J6P844_9PROT</name>
<dbReference type="PANTHER" id="PTHR32282">
    <property type="entry name" value="BINDING PROTEIN TRANSPEPTIDASE, PUTATIVE-RELATED"/>
    <property type="match status" value="1"/>
</dbReference>
<evidence type="ECO:0000256" key="13">
    <source>
        <dbReference type="ARBA" id="ARBA00022692"/>
    </source>
</evidence>
<keyword evidence="16" id="KW-0735">Signal-anchor</keyword>
<dbReference type="SUPFAM" id="SSF53955">
    <property type="entry name" value="Lysozyme-like"/>
    <property type="match status" value="1"/>
</dbReference>
<evidence type="ECO:0000256" key="21">
    <source>
        <dbReference type="ARBA" id="ARBA00023268"/>
    </source>
</evidence>
<evidence type="ECO:0000256" key="24">
    <source>
        <dbReference type="ARBA" id="ARBA00044770"/>
    </source>
</evidence>
<dbReference type="InterPro" id="IPR023346">
    <property type="entry name" value="Lysozyme-like_dom_sf"/>
</dbReference>
<feature type="compositionally biased region" description="Basic residues" evidence="27">
    <location>
        <begin position="39"/>
        <end position="48"/>
    </location>
</feature>
<keyword evidence="14" id="KW-0378">Hydrolase</keyword>
<evidence type="ECO:0000256" key="18">
    <source>
        <dbReference type="ARBA" id="ARBA00022989"/>
    </source>
</evidence>
<dbReference type="GO" id="GO:0008360">
    <property type="term" value="P:regulation of cell shape"/>
    <property type="evidence" value="ECO:0007669"/>
    <property type="project" value="UniProtKB-KW"/>
</dbReference>
<keyword evidence="13 28" id="KW-0812">Transmembrane</keyword>
<dbReference type="GO" id="GO:0005886">
    <property type="term" value="C:plasma membrane"/>
    <property type="evidence" value="ECO:0007669"/>
    <property type="project" value="UniProtKB-SubCell"/>
</dbReference>
<feature type="region of interest" description="Disordered" evidence="27">
    <location>
        <begin position="1"/>
        <end position="48"/>
    </location>
</feature>
<keyword evidence="17" id="KW-0573">Peptidoglycan synthesis</keyword>
<evidence type="ECO:0000256" key="7">
    <source>
        <dbReference type="ARBA" id="ARBA00022475"/>
    </source>
</evidence>
<dbReference type="Pfam" id="PF00912">
    <property type="entry name" value="Transgly"/>
    <property type="match status" value="1"/>
</dbReference>
<comment type="similarity">
    <text evidence="3">In the C-terminal section; belongs to the transpeptidase family.</text>
</comment>
<evidence type="ECO:0000256" key="12">
    <source>
        <dbReference type="ARBA" id="ARBA00022679"/>
    </source>
</evidence>
<dbReference type="RefSeq" id="WP_269331620.1">
    <property type="nucleotide sequence ID" value="NZ_JAMZFT010000001.1"/>
</dbReference>
<keyword evidence="18 28" id="KW-1133">Transmembrane helix</keyword>
<dbReference type="GO" id="GO:0009002">
    <property type="term" value="F:serine-type D-Ala-D-Ala carboxypeptidase activity"/>
    <property type="evidence" value="ECO:0007669"/>
    <property type="project" value="UniProtKB-EC"/>
</dbReference>
<feature type="domain" description="Penicillin-binding protein OB-like" evidence="31">
    <location>
        <begin position="373"/>
        <end position="485"/>
    </location>
</feature>
<evidence type="ECO:0000259" key="30">
    <source>
        <dbReference type="Pfam" id="PF00912"/>
    </source>
</evidence>
<dbReference type="EC" id="3.4.16.4" evidence="5"/>
<dbReference type="GO" id="GO:0008955">
    <property type="term" value="F:peptidoglycan glycosyltransferase activity"/>
    <property type="evidence" value="ECO:0007669"/>
    <property type="project" value="UniProtKB-EC"/>
</dbReference>
<evidence type="ECO:0000256" key="14">
    <source>
        <dbReference type="ARBA" id="ARBA00022801"/>
    </source>
</evidence>
<evidence type="ECO:0000256" key="8">
    <source>
        <dbReference type="ARBA" id="ARBA00022519"/>
    </source>
</evidence>
<dbReference type="EMBL" id="JAMZFT010000001">
    <property type="protein sequence ID" value="MCP1335684.1"/>
    <property type="molecule type" value="Genomic_DNA"/>
</dbReference>
<dbReference type="PANTHER" id="PTHR32282:SF27">
    <property type="entry name" value="PENICILLIN-BINDING PROTEIN 1A"/>
    <property type="match status" value="1"/>
</dbReference>
<dbReference type="InterPro" id="IPR001460">
    <property type="entry name" value="PCN-bd_Tpept"/>
</dbReference>
<dbReference type="Gene3D" id="1.10.3810.10">
    <property type="entry name" value="Biosynthetic peptidoglycan transglycosylase-like"/>
    <property type="match status" value="1"/>
</dbReference>
<evidence type="ECO:0000256" key="25">
    <source>
        <dbReference type="ARBA" id="ARBA00049902"/>
    </source>
</evidence>
<dbReference type="GO" id="GO:0008658">
    <property type="term" value="F:penicillin binding"/>
    <property type="evidence" value="ECO:0007669"/>
    <property type="project" value="InterPro"/>
</dbReference>
<comment type="catalytic activity">
    <reaction evidence="25">
        <text>[GlcNAc-(1-&gt;4)-Mur2Ac(oyl-L-Ala-gamma-D-Glu-L-Lys-D-Ala-D-Ala)](n)-di-trans,octa-cis-undecaprenyl diphosphate + beta-D-GlcNAc-(1-&gt;4)-Mur2Ac(oyl-L-Ala-gamma-D-Glu-L-Lys-D-Ala-D-Ala)-di-trans,octa-cis-undecaprenyl diphosphate = [GlcNAc-(1-&gt;4)-Mur2Ac(oyl-L-Ala-gamma-D-Glu-L-Lys-D-Ala-D-Ala)](n+1)-di-trans,octa-cis-undecaprenyl diphosphate + di-trans,octa-cis-undecaprenyl diphosphate + H(+)</text>
        <dbReference type="Rhea" id="RHEA:23708"/>
        <dbReference type="Rhea" id="RHEA-COMP:9602"/>
        <dbReference type="Rhea" id="RHEA-COMP:9603"/>
        <dbReference type="ChEBI" id="CHEBI:15378"/>
        <dbReference type="ChEBI" id="CHEBI:58405"/>
        <dbReference type="ChEBI" id="CHEBI:60033"/>
        <dbReference type="ChEBI" id="CHEBI:78435"/>
        <dbReference type="EC" id="2.4.99.28"/>
    </reaction>
</comment>
<comment type="similarity">
    <text evidence="4">In the N-terminal section; belongs to the glycosyltransferase 51 family.</text>
</comment>
<keyword evidence="7" id="KW-1003">Cell membrane</keyword>
<evidence type="ECO:0000256" key="6">
    <source>
        <dbReference type="ARBA" id="ARBA00018638"/>
    </source>
</evidence>
<dbReference type="GO" id="GO:0030288">
    <property type="term" value="C:outer membrane-bounded periplasmic space"/>
    <property type="evidence" value="ECO:0007669"/>
    <property type="project" value="TreeGrafter"/>
</dbReference>
<comment type="caution">
    <text evidence="32">The sequence shown here is derived from an EMBL/GenBank/DDBJ whole genome shotgun (WGS) entry which is preliminary data.</text>
</comment>
<dbReference type="Pfam" id="PF17092">
    <property type="entry name" value="PCB_OB"/>
    <property type="match status" value="1"/>
</dbReference>
<dbReference type="GO" id="GO:0009252">
    <property type="term" value="P:peptidoglycan biosynthetic process"/>
    <property type="evidence" value="ECO:0007669"/>
    <property type="project" value="UniProtKB-KW"/>
</dbReference>
<keyword evidence="21" id="KW-0511">Multifunctional enzyme</keyword>
<evidence type="ECO:0000256" key="15">
    <source>
        <dbReference type="ARBA" id="ARBA00022960"/>
    </source>
</evidence>
<dbReference type="InterPro" id="IPR036950">
    <property type="entry name" value="PBP_transglycosylase"/>
</dbReference>
<protein>
    <recommendedName>
        <fullName evidence="6">Penicillin-binding protein 1A</fullName>
        <ecNumber evidence="24">2.4.99.28</ecNumber>
        <ecNumber evidence="5">3.4.16.4</ecNumber>
    </recommendedName>
</protein>
<dbReference type="SUPFAM" id="SSF56601">
    <property type="entry name" value="beta-lactamase/transpeptidase-like"/>
    <property type="match status" value="1"/>
</dbReference>
<dbReference type="Pfam" id="PF00905">
    <property type="entry name" value="Transpeptidase"/>
    <property type="match status" value="1"/>
</dbReference>
<dbReference type="InterPro" id="IPR001264">
    <property type="entry name" value="Glyco_trans_51"/>
</dbReference>
<feature type="domain" description="Glycosyl transferase family 51" evidence="30">
    <location>
        <begin position="108"/>
        <end position="285"/>
    </location>
</feature>
<evidence type="ECO:0000256" key="5">
    <source>
        <dbReference type="ARBA" id="ARBA00012448"/>
    </source>
</evidence>
<evidence type="ECO:0000256" key="11">
    <source>
        <dbReference type="ARBA" id="ARBA00022676"/>
    </source>
</evidence>
<evidence type="ECO:0000259" key="31">
    <source>
        <dbReference type="Pfam" id="PF17092"/>
    </source>
</evidence>
<dbReference type="AlphaFoldDB" id="A0A9J6P844"/>
<evidence type="ECO:0000256" key="20">
    <source>
        <dbReference type="ARBA" id="ARBA00023251"/>
    </source>
</evidence>
<evidence type="ECO:0000256" key="17">
    <source>
        <dbReference type="ARBA" id="ARBA00022984"/>
    </source>
</evidence>
<evidence type="ECO:0000256" key="2">
    <source>
        <dbReference type="ARBA" id="ARBA00004752"/>
    </source>
</evidence>
<proteinExistence type="inferred from homology"/>
<feature type="transmembrane region" description="Helical" evidence="28">
    <location>
        <begin position="51"/>
        <end position="80"/>
    </location>
</feature>
<comment type="pathway">
    <text evidence="26">Glycan biosynthesis.</text>
</comment>
<sequence length="852" mass="92003">MSDAGDNALIPEPREDRGPAAGAAPDRAARKAARTAARKEKRPRKAKRRGGGLLGFLGWAFGLACLMVLGGAIIGLFMVWHYEEDLPDYAQLAEYEPAVMTRVYAGDGALIGEFARERRLYTPIDAIPRPLIHAFLSAEDKNFYEHPGVDFVGIARAALQNVENALEGQRMQGASTITQQVIKNFLLSSERKLERKIKEALLALRFERAFTKDRILELYLNEIYLGAGAYGVTAAALTYFDKPLDELTLEEIAFLAALPKAPSDYHPVRNRDRSVARRNWVIERMLENGYVTADAARAARARPLEVTLGLGRDSLEATYFVEEIRRQLADRFGSETLYGGGLAVRSTFDARVQDVVGAALRKGLIDYDEAAGWRGPLANVGTASDARAALEAAELRVPADLKSWRLAVVRETARDAARIAVIGRDGVSDGRISLETTGWANPVDAEGNRGPAPRSMADVLSAGDVVYVEAAEKEGAWLLRQVPEVNGAAVAMDPETGRVIALQGGFSFGVSEFNRATQAARQPGSSFKPFVYAAALDNGYTPSSIIVDAPVVIDQGEELGAWKPSNYGNRFYGPSTLRLGVEKSRNLMTVRLAQAVGMDKVVDYARRFDIDRKMEPVLSMALGAGETTVMRMTAAYAALANGGKKVTPTLIDRIQDRYGDTIWRHDPFVCEGCDGQAVPQTVDRRERILDARTAYQMVSILEGVVQRGTATSLKRLGRPVAGKTGTTNEAKDAWFVGFTPELVIGVYVGFDEPRTLGKNASGGSIAAPIFGDAMAGAMEGVPPSDFAVPPGVDLLTVDARTGQLAREGAKGTLVEAFKEGEKPGDGISLENYTSERVGGSDVLLTTGSGGLY</sequence>
<evidence type="ECO:0000313" key="32">
    <source>
        <dbReference type="EMBL" id="MCP1335684.1"/>
    </source>
</evidence>
<keyword evidence="10" id="KW-0645">Protease</keyword>
<dbReference type="InterPro" id="IPR050396">
    <property type="entry name" value="Glycosyltr_51/Transpeptidase"/>
</dbReference>
<evidence type="ECO:0000256" key="3">
    <source>
        <dbReference type="ARBA" id="ARBA00007090"/>
    </source>
</evidence>
<evidence type="ECO:0000256" key="9">
    <source>
        <dbReference type="ARBA" id="ARBA00022645"/>
    </source>
</evidence>
<dbReference type="NCBIfam" id="TIGR02074">
    <property type="entry name" value="PBP_1a_fam"/>
    <property type="match status" value="1"/>
</dbReference>
<keyword evidence="15" id="KW-0133">Cell shape</keyword>
<organism evidence="32 33">
    <name type="scientific">Futiania mangrovi</name>
    <dbReference type="NCBI Taxonomy" id="2959716"/>
    <lineage>
        <taxon>Bacteria</taxon>
        <taxon>Pseudomonadati</taxon>
        <taxon>Pseudomonadota</taxon>
        <taxon>Alphaproteobacteria</taxon>
        <taxon>Futianiales</taxon>
        <taxon>Futianiaceae</taxon>
        <taxon>Futiania</taxon>
    </lineage>
</organism>
<evidence type="ECO:0000256" key="22">
    <source>
        <dbReference type="ARBA" id="ARBA00023316"/>
    </source>
</evidence>
<keyword evidence="33" id="KW-1185">Reference proteome</keyword>